<feature type="domain" description="Ribonucleotide reductase large subunit C-terminal" evidence="5">
    <location>
        <begin position="4"/>
        <end position="85"/>
    </location>
</feature>
<organism evidence="6 7">
    <name type="scientific">Mycobacterium tuberculosis</name>
    <dbReference type="NCBI Taxonomy" id="1773"/>
    <lineage>
        <taxon>Bacteria</taxon>
        <taxon>Bacillati</taxon>
        <taxon>Actinomycetota</taxon>
        <taxon>Actinomycetes</taxon>
        <taxon>Mycobacteriales</taxon>
        <taxon>Mycobacteriaceae</taxon>
        <taxon>Mycobacterium</taxon>
        <taxon>Mycobacterium tuberculosis complex</taxon>
    </lineage>
</organism>
<sequence>YYCETIEATNPCAEQPLPSYGCCCLGSINLTRFVRQPFTEHASFDFDAFAQVVRVSTRMLDNVLDVTFWPLPEQQAEAQAKRRIGP</sequence>
<gene>
    <name evidence="6" type="ORF">J8J21_21650</name>
</gene>
<dbReference type="Proteomes" id="UP000671119">
    <property type="component" value="Unassembled WGS sequence"/>
</dbReference>
<dbReference type="EMBL" id="JAGIZI010000376">
    <property type="protein sequence ID" value="MBP0685652.1"/>
    <property type="molecule type" value="Genomic_DNA"/>
</dbReference>
<evidence type="ECO:0000256" key="2">
    <source>
        <dbReference type="ARBA" id="ARBA00022628"/>
    </source>
</evidence>
<dbReference type="Gene3D" id="3.20.70.20">
    <property type="match status" value="1"/>
</dbReference>
<evidence type="ECO:0000313" key="6">
    <source>
        <dbReference type="EMBL" id="MBP0685652.1"/>
    </source>
</evidence>
<reference evidence="6 7" key="1">
    <citation type="submission" date="2021-03" db="EMBL/GenBank/DDBJ databases">
        <title>Whole Genome Sequencing of Mycobacterium tuberculosis clinical isolates from Arunachal Pradesh, India.</title>
        <authorList>
            <person name="Singh S."/>
            <person name="Mudliar S.R."/>
            <person name="Kulsum U."/>
            <person name="Rufai S.B."/>
            <person name="Singh P.K."/>
            <person name="Umpo M."/>
            <person name="Nyori M."/>
        </authorList>
    </citation>
    <scope>NUCLEOTIDE SEQUENCE [LARGE SCALE GENOMIC DNA]</scope>
    <source>
        <strain evidence="6 7">OMICS/BPL/0142/20/SP</strain>
    </source>
</reference>
<keyword evidence="4" id="KW-0170">Cobalt</keyword>
<evidence type="ECO:0000259" key="5">
    <source>
        <dbReference type="Pfam" id="PF02867"/>
    </source>
</evidence>
<evidence type="ECO:0000256" key="4">
    <source>
        <dbReference type="ARBA" id="ARBA00023285"/>
    </source>
</evidence>
<dbReference type="PANTHER" id="PTHR43371">
    <property type="entry name" value="VITAMIN B12-DEPENDENT RIBONUCLEOTIDE REDUCTASE"/>
    <property type="match status" value="1"/>
</dbReference>
<dbReference type="InterPro" id="IPR000788">
    <property type="entry name" value="RNR_lg_C"/>
</dbReference>
<dbReference type="Pfam" id="PF02867">
    <property type="entry name" value="Ribonuc_red_lgC"/>
    <property type="match status" value="1"/>
</dbReference>
<evidence type="ECO:0000313" key="7">
    <source>
        <dbReference type="Proteomes" id="UP000671119"/>
    </source>
</evidence>
<feature type="non-terminal residue" evidence="6">
    <location>
        <position position="86"/>
    </location>
</feature>
<evidence type="ECO:0000256" key="1">
    <source>
        <dbReference type="ARBA" id="ARBA00001922"/>
    </source>
</evidence>
<keyword evidence="2" id="KW-0846">Cobalamin</keyword>
<comment type="caution">
    <text evidence="6">The sequence shown here is derived from an EMBL/GenBank/DDBJ whole genome shotgun (WGS) entry which is preliminary data.</text>
</comment>
<dbReference type="InterPro" id="IPR050862">
    <property type="entry name" value="RdRp_reductase_class-2"/>
</dbReference>
<proteinExistence type="predicted"/>
<dbReference type="GO" id="GO:0016491">
    <property type="term" value="F:oxidoreductase activity"/>
    <property type="evidence" value="ECO:0007669"/>
    <property type="project" value="UniProtKB-KW"/>
</dbReference>
<evidence type="ECO:0000256" key="3">
    <source>
        <dbReference type="ARBA" id="ARBA00023002"/>
    </source>
</evidence>
<keyword evidence="3" id="KW-0560">Oxidoreductase</keyword>
<accession>A0ABD4Q7P6</accession>
<dbReference type="AlphaFoldDB" id="A0ABD4Q7P6"/>
<name>A0ABD4Q7P6_MYCTX</name>
<dbReference type="SUPFAM" id="SSF51998">
    <property type="entry name" value="PFL-like glycyl radical enzymes"/>
    <property type="match status" value="1"/>
</dbReference>
<comment type="cofactor">
    <cofactor evidence="1">
        <name>adenosylcob(III)alamin</name>
        <dbReference type="ChEBI" id="CHEBI:18408"/>
    </cofactor>
</comment>
<dbReference type="PRINTS" id="PR01183">
    <property type="entry name" value="RIBORDTASEM1"/>
</dbReference>
<protein>
    <recommendedName>
        <fullName evidence="5">Ribonucleotide reductase large subunit C-terminal domain-containing protein</fullName>
    </recommendedName>
</protein>
<dbReference type="PANTHER" id="PTHR43371:SF1">
    <property type="entry name" value="RIBONUCLEOSIDE-DIPHOSPHATE REDUCTASE"/>
    <property type="match status" value="1"/>
</dbReference>
<dbReference type="GO" id="GO:0031419">
    <property type="term" value="F:cobalamin binding"/>
    <property type="evidence" value="ECO:0007669"/>
    <property type="project" value="UniProtKB-KW"/>
</dbReference>
<feature type="non-terminal residue" evidence="6">
    <location>
        <position position="1"/>
    </location>
</feature>